<dbReference type="InterPro" id="IPR018693">
    <property type="entry name" value="DUF2192"/>
</dbReference>
<keyword evidence="2" id="KW-1185">Reference proteome</keyword>
<accession>E1QRP8</accession>
<dbReference type="Pfam" id="PF09958">
    <property type="entry name" value="DUF2192"/>
    <property type="match status" value="1"/>
</dbReference>
<name>E1QRP8_VULDI</name>
<dbReference type="EMBL" id="CP002100">
    <property type="protein sequence ID" value="ADN49423.1"/>
    <property type="molecule type" value="Genomic_DNA"/>
</dbReference>
<reference evidence="1 2" key="1">
    <citation type="journal article" date="2010" name="Stand. Genomic Sci.">
        <title>Complete genome sequence of Vulcanisaeta distributa type strain (IC-017).</title>
        <authorList>
            <person name="Mavromatis K."/>
            <person name="Sikorski J."/>
            <person name="Pabst E."/>
            <person name="Teshima H."/>
            <person name="Lapidus A."/>
            <person name="Lucas S."/>
            <person name="Nolan M."/>
            <person name="Glavina Del Rio T."/>
            <person name="Cheng J.F."/>
            <person name="Bruce D."/>
            <person name="Goodwin L."/>
            <person name="Pitluck S."/>
            <person name="Liolios K."/>
            <person name="Ivanova N."/>
            <person name="Mikhailova N."/>
            <person name="Pati A."/>
            <person name="Chen A."/>
            <person name="Palaniappan K."/>
            <person name="Land M."/>
            <person name="Hauser L."/>
            <person name="Chang Y.J."/>
            <person name="Jeffries C.D."/>
            <person name="Rohde M."/>
            <person name="Spring S."/>
            <person name="Goker M."/>
            <person name="Wirth R."/>
            <person name="Woyke T."/>
            <person name="Bristow J."/>
            <person name="Eisen J.A."/>
            <person name="Markowitz V."/>
            <person name="Hugenholtz P."/>
            <person name="Klenk H.P."/>
            <person name="Kyrpides N.C."/>
        </authorList>
    </citation>
    <scope>NUCLEOTIDE SEQUENCE [LARGE SCALE GENOMIC DNA]</scope>
    <source>
        <strain evidence="2">DSM 14429 / JCM 11212 / NBRC 100878 / IC-017</strain>
    </source>
</reference>
<sequence length="258" mass="30335">MSSGLDARQLYKGRIEAATEIWSKIMRNEVSTRNQLEELVYIVYKQKGIEPFRGLSKVRIYDKEIATIYIIGKYGLGLLDGELTNAFRNIFNVEVACDEIYSFLKSKNFQLNDNNDTEQFRKMVDNEVLGPRTEERGFRLLRYVFTGTIMRFFPEEDFVGTYRALSTAYPDLASRFMRYVRFYVAFRVAEDIALGSIKKIEEKKIMKYTHCLRLNLTKCVPHDKLIREIALRVYKVPKKILDRLFPNEDQRSFIPKAQ</sequence>
<dbReference type="eggNOG" id="arCOG04166">
    <property type="taxonomic scope" value="Archaea"/>
</dbReference>
<dbReference type="KEGG" id="vdi:Vdis_0008"/>
<dbReference type="HOGENOM" id="CLU_093718_0_0_2"/>
<gene>
    <name evidence="1" type="ordered locus">Vdis_0008</name>
</gene>
<proteinExistence type="predicted"/>
<organism evidence="1 2">
    <name type="scientific">Vulcanisaeta distributa (strain DSM 14429 / JCM 11212 / NBRC 100878 / IC-017)</name>
    <dbReference type="NCBI Taxonomy" id="572478"/>
    <lineage>
        <taxon>Archaea</taxon>
        <taxon>Thermoproteota</taxon>
        <taxon>Thermoprotei</taxon>
        <taxon>Thermoproteales</taxon>
        <taxon>Thermoproteaceae</taxon>
        <taxon>Vulcanisaeta</taxon>
    </lineage>
</organism>
<reference evidence="2" key="2">
    <citation type="journal article" date="2010" name="Stand. Genomic Sci.">
        <title>Complete genome sequence of Vulcanisaeta distributa type strain (IC-017T).</title>
        <authorList>
            <person name="Mavromatis K."/>
            <person name="Sikorski J."/>
            <person name="Pabst E."/>
            <person name="Teshima H."/>
            <person name="Lapidus A."/>
            <person name="Lucas S."/>
            <person name="Nolan M."/>
            <person name="Glavina Del Rio T."/>
            <person name="Cheng J."/>
            <person name="Bruce D."/>
            <person name="Goodwin L."/>
            <person name="Pitluck S."/>
            <person name="Liolios K."/>
            <person name="Ivanova N."/>
            <person name="Mikhailova N."/>
            <person name="Pati A."/>
            <person name="Chen A."/>
            <person name="Palaniappan K."/>
            <person name="Land M."/>
            <person name="Hauser L."/>
            <person name="Chang Y."/>
            <person name="Jeffries C."/>
            <person name="Rohde M."/>
            <person name="Spring S."/>
            <person name="Goker M."/>
            <person name="Wirth R."/>
            <person name="Woyke T."/>
            <person name="Bristow J."/>
            <person name="Eisen J."/>
            <person name="Markowitz V."/>
            <person name="Hugenholtz P."/>
            <person name="Klenk H."/>
            <person name="Kyrpides N."/>
        </authorList>
    </citation>
    <scope>NUCLEOTIDE SEQUENCE [LARGE SCALE GENOMIC DNA]</scope>
    <source>
        <strain evidence="2">DSM 14429 / JCM 11212 / NBRC 100878 / IC-017</strain>
    </source>
</reference>
<dbReference type="RefSeq" id="WP_013335148.1">
    <property type="nucleotide sequence ID" value="NC_014537.1"/>
</dbReference>
<protein>
    <recommendedName>
        <fullName evidence="3">DUF2192 domain-containing protein</fullName>
    </recommendedName>
</protein>
<dbReference type="STRING" id="572478.Vdis_0008"/>
<dbReference type="AlphaFoldDB" id="E1QRP8"/>
<dbReference type="OrthoDB" id="30879at2157"/>
<dbReference type="GeneID" id="9750920"/>
<evidence type="ECO:0000313" key="2">
    <source>
        <dbReference type="Proteomes" id="UP000006681"/>
    </source>
</evidence>
<evidence type="ECO:0000313" key="1">
    <source>
        <dbReference type="EMBL" id="ADN49423.1"/>
    </source>
</evidence>
<evidence type="ECO:0008006" key="3">
    <source>
        <dbReference type="Google" id="ProtNLM"/>
    </source>
</evidence>
<dbReference type="Proteomes" id="UP000006681">
    <property type="component" value="Chromosome"/>
</dbReference>